<comment type="subcellular location">
    <subcellularLocation>
        <location evidence="1">Cell envelope</location>
    </subcellularLocation>
</comment>
<dbReference type="InterPro" id="IPR000073">
    <property type="entry name" value="AB_hydrolase_1"/>
</dbReference>
<evidence type="ECO:0000256" key="3">
    <source>
        <dbReference type="ARBA" id="ARBA00022801"/>
    </source>
</evidence>
<dbReference type="Gene3D" id="3.40.50.1820">
    <property type="entry name" value="alpha/beta hydrolase"/>
    <property type="match status" value="1"/>
</dbReference>
<evidence type="ECO:0000313" key="5">
    <source>
        <dbReference type="EMBL" id="PXY86137.1"/>
    </source>
</evidence>
<dbReference type="PANTHER" id="PTHR43798">
    <property type="entry name" value="MONOACYLGLYCEROL LIPASE"/>
    <property type="match status" value="1"/>
</dbReference>
<dbReference type="EMBL" id="QGLG01000001">
    <property type="protein sequence ID" value="PXY86137.1"/>
    <property type="molecule type" value="Genomic_DNA"/>
</dbReference>
<dbReference type="GO" id="GO:0016787">
    <property type="term" value="F:hydrolase activity"/>
    <property type="evidence" value="ECO:0007669"/>
    <property type="project" value="UniProtKB-KW"/>
</dbReference>
<reference evidence="5 6" key="1">
    <citation type="submission" date="2018-05" db="EMBL/GenBank/DDBJ databases">
        <title>Reference genomes for bee gut microbiota database.</title>
        <authorList>
            <person name="Ellegaard K.M."/>
        </authorList>
    </citation>
    <scope>NUCLEOTIDE SEQUENCE [LARGE SCALE GENOMIC DNA]</scope>
    <source>
        <strain evidence="5 6">ESL0184</strain>
    </source>
</reference>
<dbReference type="PRINTS" id="PR00793">
    <property type="entry name" value="PROAMNOPTASE"/>
</dbReference>
<evidence type="ECO:0000313" key="6">
    <source>
        <dbReference type="Proteomes" id="UP000247698"/>
    </source>
</evidence>
<proteinExistence type="inferred from homology"/>
<organism evidence="5 6">
    <name type="scientific">Lactobacillus melliventris</name>
    <dbReference type="NCBI Taxonomy" id="1218507"/>
    <lineage>
        <taxon>Bacteria</taxon>
        <taxon>Bacillati</taxon>
        <taxon>Bacillota</taxon>
        <taxon>Bacilli</taxon>
        <taxon>Lactobacillales</taxon>
        <taxon>Lactobacillaceae</taxon>
        <taxon>Lactobacillus</taxon>
    </lineage>
</organism>
<comment type="similarity">
    <text evidence="2">Belongs to the peptidase S33 family.</text>
</comment>
<dbReference type="InterPro" id="IPR002410">
    <property type="entry name" value="Peptidase_S33"/>
</dbReference>
<gene>
    <name evidence="5" type="ORF">DK873_00890</name>
</gene>
<dbReference type="Pfam" id="PF00561">
    <property type="entry name" value="Abhydrolase_1"/>
    <property type="match status" value="1"/>
</dbReference>
<evidence type="ECO:0000256" key="2">
    <source>
        <dbReference type="ARBA" id="ARBA00010088"/>
    </source>
</evidence>
<feature type="domain" description="AB hydrolase-1" evidence="4">
    <location>
        <begin position="34"/>
        <end position="294"/>
    </location>
</feature>
<dbReference type="InterPro" id="IPR050266">
    <property type="entry name" value="AB_hydrolase_sf"/>
</dbReference>
<dbReference type="PANTHER" id="PTHR43798:SF33">
    <property type="entry name" value="HYDROLASE, PUTATIVE (AFU_ORTHOLOGUE AFUA_2G14860)-RELATED"/>
    <property type="match status" value="1"/>
</dbReference>
<dbReference type="InterPro" id="IPR029058">
    <property type="entry name" value="AB_hydrolase_fold"/>
</dbReference>
<comment type="caution">
    <text evidence="5">The sequence shown here is derived from an EMBL/GenBank/DDBJ whole genome shotgun (WGS) entry which is preliminary data.</text>
</comment>
<keyword evidence="6" id="KW-1185">Reference proteome</keyword>
<accession>A0ABX5N301</accession>
<sequence>MNIGQKMSTSVIENVEINGTKLYFSISSKQSRKPIILYLHGGPGDACIPLTKKFNSELEDHFIFVNLEQRGSGLSYYKFSPEEDLSINTILEDIHQFVLYLLKRLKQDKLIIMGHSWGTVLGLYFIQMYPDLVAQYIGIGQVVNMKKNIALQKAFLRTKMKNTAKLDQLDFVHEPTKASLKLTKMIVAHGGSIYGAKNYRKLILPFISAKDYSFKDLIHRLQGSKQSIQYFWEELMDVNFENVLHFAVTITFCEGRHDHHVSSQLTAEYVARITSPCKLIWFGHSGHFPQWEEPTKFNQEIIGLLEPQVN</sequence>
<keyword evidence="3 5" id="KW-0378">Hydrolase</keyword>
<protein>
    <submittedName>
        <fullName evidence="5">Alpha/beta hydrolase</fullName>
    </submittedName>
</protein>
<dbReference type="Proteomes" id="UP000247698">
    <property type="component" value="Unassembled WGS sequence"/>
</dbReference>
<dbReference type="SUPFAM" id="SSF53474">
    <property type="entry name" value="alpha/beta-Hydrolases"/>
    <property type="match status" value="1"/>
</dbReference>
<name>A0ABX5N301_9LACO</name>
<evidence type="ECO:0000256" key="1">
    <source>
        <dbReference type="ARBA" id="ARBA00004196"/>
    </source>
</evidence>
<evidence type="ECO:0000259" key="4">
    <source>
        <dbReference type="Pfam" id="PF00561"/>
    </source>
</evidence>